<sequence>MVKISIVLSVVAVALSGTAEARSCTKGLRYCGYNLLNIGDYREDIARVLRKSKHWSGSSGKQKILIDNSRFICGDNGAINYIDFCVGGCVDGGSGKNDFC</sequence>
<comment type="caution">
    <text evidence="1">The sequence shown here is derived from an EMBL/GenBank/DDBJ whole genome shotgun (WGS) entry which is preliminary data.</text>
</comment>
<name>A0ACC3YVS8_COLTU</name>
<proteinExistence type="predicted"/>
<reference evidence="1 2" key="1">
    <citation type="journal article" date="2020" name="Phytopathology">
        <title>Genome Sequence Resources of Colletotrichum truncatum, C. plurivorum, C. musicola, and C. sojae: Four Species Pathogenic to Soybean (Glycine max).</title>
        <authorList>
            <person name="Rogerio F."/>
            <person name="Boufleur T.R."/>
            <person name="Ciampi-Guillardi M."/>
            <person name="Sukno S.A."/>
            <person name="Thon M.R."/>
            <person name="Massola Junior N.S."/>
            <person name="Baroncelli R."/>
        </authorList>
    </citation>
    <scope>NUCLEOTIDE SEQUENCE [LARGE SCALE GENOMIC DNA]</scope>
    <source>
        <strain evidence="1 2">CMES1059</strain>
    </source>
</reference>
<evidence type="ECO:0000313" key="1">
    <source>
        <dbReference type="EMBL" id="KAL0936050.1"/>
    </source>
</evidence>
<dbReference type="Proteomes" id="UP000805649">
    <property type="component" value="Unassembled WGS sequence"/>
</dbReference>
<keyword evidence="2" id="KW-1185">Reference proteome</keyword>
<gene>
    <name evidence="1" type="ORF">CTRU02_208265</name>
</gene>
<protein>
    <submittedName>
        <fullName evidence="1">Uncharacterized protein</fullName>
    </submittedName>
</protein>
<accession>A0ACC3YVS8</accession>
<organism evidence="1 2">
    <name type="scientific">Colletotrichum truncatum</name>
    <name type="common">Anthracnose fungus</name>
    <name type="synonym">Colletotrichum capsici</name>
    <dbReference type="NCBI Taxonomy" id="5467"/>
    <lineage>
        <taxon>Eukaryota</taxon>
        <taxon>Fungi</taxon>
        <taxon>Dikarya</taxon>
        <taxon>Ascomycota</taxon>
        <taxon>Pezizomycotina</taxon>
        <taxon>Sordariomycetes</taxon>
        <taxon>Hypocreomycetidae</taxon>
        <taxon>Glomerellales</taxon>
        <taxon>Glomerellaceae</taxon>
        <taxon>Colletotrichum</taxon>
        <taxon>Colletotrichum truncatum species complex</taxon>
    </lineage>
</organism>
<dbReference type="EMBL" id="VUJX02000005">
    <property type="protein sequence ID" value="KAL0936050.1"/>
    <property type="molecule type" value="Genomic_DNA"/>
</dbReference>
<evidence type="ECO:0000313" key="2">
    <source>
        <dbReference type="Proteomes" id="UP000805649"/>
    </source>
</evidence>